<proteinExistence type="predicted"/>
<feature type="non-terminal residue" evidence="2">
    <location>
        <position position="95"/>
    </location>
</feature>
<dbReference type="GO" id="GO:0004386">
    <property type="term" value="F:helicase activity"/>
    <property type="evidence" value="ECO:0007669"/>
    <property type="project" value="UniProtKB-KW"/>
</dbReference>
<dbReference type="Gene3D" id="1.20.1500.20">
    <property type="match status" value="1"/>
</dbReference>
<dbReference type="Pfam" id="PF13234">
    <property type="entry name" value="MTR4_beta-barrel"/>
    <property type="match status" value="1"/>
</dbReference>
<keyword evidence="2" id="KW-0067">ATP-binding</keyword>
<comment type="caution">
    <text evidence="2">The sequence shown here is derived from an EMBL/GenBank/DDBJ whole genome shotgun (WGS) entry which is preliminary data.</text>
</comment>
<dbReference type="EMBL" id="WAAB01000563">
    <property type="protein sequence ID" value="NWH69525.1"/>
    <property type="molecule type" value="Genomic_DNA"/>
</dbReference>
<dbReference type="AlphaFoldDB" id="A0A850WNC8"/>
<accession>A0A850WNC8</accession>
<reference evidence="2" key="1">
    <citation type="submission" date="2019-09" db="EMBL/GenBank/DDBJ databases">
        <title>Bird 10,000 Genomes (B10K) Project - Family phase.</title>
        <authorList>
            <person name="Zhang G."/>
        </authorList>
    </citation>
    <scope>NUCLEOTIDE SEQUENCE</scope>
    <source>
        <strain evidence="2">B10K-DU-008-47</strain>
        <tissue evidence="2">Mixed tissue sample</tissue>
    </source>
</reference>
<evidence type="ECO:0000313" key="3">
    <source>
        <dbReference type="Proteomes" id="UP000653271"/>
    </source>
</evidence>
<sequence length="95" mass="10696">PLLDSGSLPLRSPESLEAAARLRSLGASLGAFRCVHSPRFPQEFVQFAARQELQEQLQQLQFQLSDQALELLPEYHQRLQVGPPKQTPRGTPKYT</sequence>
<name>A0A850WNC8_PIACA</name>
<dbReference type="InterPro" id="IPR025696">
    <property type="entry name" value="Beta-barrel_MTR4"/>
</dbReference>
<protein>
    <submittedName>
        <fullName evidence="2">SKIV2 Helicase</fullName>
    </submittedName>
</protein>
<dbReference type="Proteomes" id="UP000653271">
    <property type="component" value="Unassembled WGS sequence"/>
</dbReference>
<keyword evidence="2" id="KW-0347">Helicase</keyword>
<gene>
    <name evidence="2" type="primary">Skiv2l</name>
    <name evidence="2" type="ORF">PIACAY_R14500</name>
</gene>
<keyword evidence="2" id="KW-0378">Hydrolase</keyword>
<evidence type="ECO:0000259" key="1">
    <source>
        <dbReference type="Pfam" id="PF13234"/>
    </source>
</evidence>
<feature type="non-terminal residue" evidence="2">
    <location>
        <position position="1"/>
    </location>
</feature>
<keyword evidence="3" id="KW-1185">Reference proteome</keyword>
<evidence type="ECO:0000313" key="2">
    <source>
        <dbReference type="EMBL" id="NWH69525.1"/>
    </source>
</evidence>
<feature type="domain" description="Exosome RNA helicase MTR4-like beta-barrel" evidence="1">
    <location>
        <begin position="10"/>
        <end position="66"/>
    </location>
</feature>
<organism evidence="2 3">
    <name type="scientific">Piaya cayana</name>
    <name type="common">Common squirrel cuckoo</name>
    <dbReference type="NCBI Taxonomy" id="33601"/>
    <lineage>
        <taxon>Eukaryota</taxon>
        <taxon>Metazoa</taxon>
        <taxon>Chordata</taxon>
        <taxon>Craniata</taxon>
        <taxon>Vertebrata</taxon>
        <taxon>Euteleostomi</taxon>
        <taxon>Archelosauria</taxon>
        <taxon>Archosauria</taxon>
        <taxon>Dinosauria</taxon>
        <taxon>Saurischia</taxon>
        <taxon>Theropoda</taxon>
        <taxon>Coelurosauria</taxon>
        <taxon>Aves</taxon>
        <taxon>Neognathae</taxon>
        <taxon>Neoaves</taxon>
        <taxon>Otidimorphae</taxon>
        <taxon>Cuculiformes</taxon>
        <taxon>Coccyzidae</taxon>
        <taxon>Piaya</taxon>
    </lineage>
</organism>
<keyword evidence="2" id="KW-0547">Nucleotide-binding</keyword>